<dbReference type="OrthoDB" id="10475484at2759"/>
<dbReference type="Proteomes" id="UP000073492">
    <property type="component" value="Unassembled WGS sequence"/>
</dbReference>
<dbReference type="AlphaFoldDB" id="A0A139IRP1"/>
<evidence type="ECO:0000313" key="1">
    <source>
        <dbReference type="EMBL" id="KXT17467.1"/>
    </source>
</evidence>
<sequence>MFSAQTVGVAETYCEPAGPETVESWYSSWRNYQEAWEKPIASVRQVLANFVVKVTTEHASPGLTRQGQL</sequence>
<gene>
    <name evidence="1" type="ORF">AC579_5735</name>
</gene>
<reference evidence="1 2" key="1">
    <citation type="submission" date="2015-07" db="EMBL/GenBank/DDBJ databases">
        <title>Comparative genomics of the Sigatoka disease complex on banana suggests a link between parallel evolutionary changes in Pseudocercospora fijiensis and Pseudocercospora eumusae and increased virulence on the banana host.</title>
        <authorList>
            <person name="Chang T.-C."/>
            <person name="Salvucci A."/>
            <person name="Crous P.W."/>
            <person name="Stergiopoulos I."/>
        </authorList>
    </citation>
    <scope>NUCLEOTIDE SEQUENCE [LARGE SCALE GENOMIC DNA]</scope>
    <source>
        <strain evidence="1 2">CBS 116634</strain>
    </source>
</reference>
<keyword evidence="2" id="KW-1185">Reference proteome</keyword>
<dbReference type="EMBL" id="LFZO01000020">
    <property type="protein sequence ID" value="KXT17467.1"/>
    <property type="molecule type" value="Genomic_DNA"/>
</dbReference>
<proteinExistence type="predicted"/>
<accession>A0A139IRP1</accession>
<evidence type="ECO:0000313" key="2">
    <source>
        <dbReference type="Proteomes" id="UP000073492"/>
    </source>
</evidence>
<organism evidence="1 2">
    <name type="scientific">Pseudocercospora musae</name>
    <dbReference type="NCBI Taxonomy" id="113226"/>
    <lineage>
        <taxon>Eukaryota</taxon>
        <taxon>Fungi</taxon>
        <taxon>Dikarya</taxon>
        <taxon>Ascomycota</taxon>
        <taxon>Pezizomycotina</taxon>
        <taxon>Dothideomycetes</taxon>
        <taxon>Dothideomycetidae</taxon>
        <taxon>Mycosphaerellales</taxon>
        <taxon>Mycosphaerellaceae</taxon>
        <taxon>Pseudocercospora</taxon>
    </lineage>
</organism>
<comment type="caution">
    <text evidence="1">The sequence shown here is derived from an EMBL/GenBank/DDBJ whole genome shotgun (WGS) entry which is preliminary data.</text>
</comment>
<protein>
    <submittedName>
        <fullName evidence="1">Uncharacterized protein</fullName>
    </submittedName>
</protein>
<name>A0A139IRP1_9PEZI</name>